<evidence type="ECO:0000313" key="5">
    <source>
        <dbReference type="EMBL" id="OEO32988.1"/>
    </source>
</evidence>
<dbReference type="CDD" id="cd01949">
    <property type="entry name" value="GGDEF"/>
    <property type="match status" value="1"/>
</dbReference>
<dbReference type="InterPro" id="IPR043128">
    <property type="entry name" value="Rev_trsase/Diguanyl_cyclase"/>
</dbReference>
<dbReference type="Gene3D" id="3.20.20.450">
    <property type="entry name" value="EAL domain"/>
    <property type="match status" value="1"/>
</dbReference>
<dbReference type="PROSITE" id="PS50112">
    <property type="entry name" value="PAS"/>
    <property type="match status" value="1"/>
</dbReference>
<name>A0A1E5XWL3_9HYPH</name>
<dbReference type="EMBL" id="LAJE02000044">
    <property type="protein sequence ID" value="OEO32988.1"/>
    <property type="molecule type" value="Genomic_DNA"/>
</dbReference>
<dbReference type="SUPFAM" id="SSF55073">
    <property type="entry name" value="Nucleotide cyclase"/>
    <property type="match status" value="1"/>
</dbReference>
<evidence type="ECO:0000259" key="2">
    <source>
        <dbReference type="PROSITE" id="PS50113"/>
    </source>
</evidence>
<dbReference type="Gene3D" id="3.30.450.20">
    <property type="entry name" value="PAS domain"/>
    <property type="match status" value="3"/>
</dbReference>
<dbReference type="AlphaFoldDB" id="A0A1E5XWL3"/>
<evidence type="ECO:0000313" key="6">
    <source>
        <dbReference type="Proteomes" id="UP000095463"/>
    </source>
</evidence>
<dbReference type="Pfam" id="PF00563">
    <property type="entry name" value="EAL"/>
    <property type="match status" value="1"/>
</dbReference>
<dbReference type="InterPro" id="IPR035919">
    <property type="entry name" value="EAL_sf"/>
</dbReference>
<dbReference type="SMART" id="SM00091">
    <property type="entry name" value="PAS"/>
    <property type="match status" value="2"/>
</dbReference>
<dbReference type="CDD" id="cd00130">
    <property type="entry name" value="PAS"/>
    <property type="match status" value="2"/>
</dbReference>
<dbReference type="InterPro" id="IPR029787">
    <property type="entry name" value="Nucleotide_cyclase"/>
</dbReference>
<dbReference type="InterPro" id="IPR001633">
    <property type="entry name" value="EAL_dom"/>
</dbReference>
<dbReference type="PANTHER" id="PTHR44757">
    <property type="entry name" value="DIGUANYLATE CYCLASE DGCP"/>
    <property type="match status" value="1"/>
</dbReference>
<feature type="domain" description="PAC" evidence="2">
    <location>
        <begin position="210"/>
        <end position="262"/>
    </location>
</feature>
<feature type="domain" description="EAL" evidence="3">
    <location>
        <begin position="567"/>
        <end position="817"/>
    </location>
</feature>
<dbReference type="SUPFAM" id="SSF55785">
    <property type="entry name" value="PYP-like sensor domain (PAS domain)"/>
    <property type="match status" value="2"/>
</dbReference>
<dbReference type="InterPro" id="IPR000700">
    <property type="entry name" value="PAS-assoc_C"/>
</dbReference>
<dbReference type="Pfam" id="PF00990">
    <property type="entry name" value="GGDEF"/>
    <property type="match status" value="1"/>
</dbReference>
<dbReference type="SMART" id="SM00086">
    <property type="entry name" value="PAC"/>
    <property type="match status" value="2"/>
</dbReference>
<protein>
    <recommendedName>
        <fullName evidence="7">Diguanylate cyclase</fullName>
    </recommendedName>
</protein>
<evidence type="ECO:0000259" key="1">
    <source>
        <dbReference type="PROSITE" id="PS50112"/>
    </source>
</evidence>
<sequence>MRNTGTVSRGTPPAEAAAETLRQIGSATGISVWTWHALTDRVYHSATTIRGEALDQGVPLAAMLAKLHASDRARVRRRMHAAVRSGKSGAFRFRSLPTGGTVREYSAAHFPLGPNEVQVIVQDVTRTTLAERALRESEDHYRTAVDLNPEVMWLADPEGNIIEFGPRWLEMVELNTEETLGQGWASVVHPDDLEPTIADWTSSLNSGEPLDITYRIRLKNGDYRWMRARAAARRDKLGQIVRWYGTLEDIHDRRVAEAALRESEAFARSILEASTMAIEVLDGAGRLIFMNGPGIRIMEVESFEAIRGLPFEQFWPQDQRAVIRAAIAAAQQGQTVRHTLFGPTAKGKARWWDISLSPILGANGEVERLLALSRDVTEAKQNEAEVVAGAKRLEYLARHDTLTGLPNRMQFQEGMDAALLGLNATRTLAVLSIDLDDFKLVNDTLGHLAGDMLLREVAGRLNGCTSKRDLVARLGGDEFALLMPVERPEDAATTAQAILAALAIPFEIDGETVSIGASIGIAIAPRDGLTTESLLQYADVALYRVKSDKGRDFRFFEPAMDQALRERREMKRDLSLALGRGELSVVYQPQIDIGSNQLVGFEALLRWECAAHGAVSPMVFIPLAEESGLIDAIGAFVLREACAEATHWPETLSLAVNLSPAQFRNRAVVRTVTDALAETGFAPARLELEITESVLFDESAEALASLEELHRMGIRVALDDFGTGYSSLSYLRRFAFDKIKIDRSFVADLPGAEDSAAIVRAIIGLGRSLKTRVTAEGVESWEQLLMLRAEGCNEAQGYLFSPPLPRAEARAFAKAGLVASRSANDRRQRHG</sequence>
<dbReference type="PROSITE" id="PS50113">
    <property type="entry name" value="PAC"/>
    <property type="match status" value="2"/>
</dbReference>
<proteinExistence type="predicted"/>
<reference evidence="5 6" key="1">
    <citation type="journal article" date="2015" name="Genome Announc.">
        <title>Genome Assemblies of Three Soil-Associated Devosia species: D. insulae, D. limi, and D. soli.</title>
        <authorList>
            <person name="Hassan Y.I."/>
            <person name="Lepp D."/>
            <person name="Zhou T."/>
        </authorList>
    </citation>
    <scope>NUCLEOTIDE SEQUENCE [LARGE SCALE GENOMIC DNA]</scope>
    <source>
        <strain evidence="5 6">DS-56</strain>
    </source>
</reference>
<keyword evidence="6" id="KW-1185">Reference proteome</keyword>
<dbReference type="Pfam" id="PF08447">
    <property type="entry name" value="PAS_3"/>
    <property type="match status" value="1"/>
</dbReference>
<dbReference type="InterPro" id="IPR000160">
    <property type="entry name" value="GGDEF_dom"/>
</dbReference>
<evidence type="ECO:0000259" key="4">
    <source>
        <dbReference type="PROSITE" id="PS50887"/>
    </source>
</evidence>
<dbReference type="SMART" id="SM00267">
    <property type="entry name" value="GGDEF"/>
    <property type="match status" value="1"/>
</dbReference>
<dbReference type="Proteomes" id="UP000095463">
    <property type="component" value="Unassembled WGS sequence"/>
</dbReference>
<evidence type="ECO:0008006" key="7">
    <source>
        <dbReference type="Google" id="ProtNLM"/>
    </source>
</evidence>
<dbReference type="RefSeq" id="WP_069907951.1">
    <property type="nucleotide sequence ID" value="NZ_LAJE02000044.1"/>
</dbReference>
<feature type="domain" description="PAC" evidence="2">
    <location>
        <begin position="334"/>
        <end position="388"/>
    </location>
</feature>
<dbReference type="PROSITE" id="PS50883">
    <property type="entry name" value="EAL"/>
    <property type="match status" value="1"/>
</dbReference>
<dbReference type="InterPro" id="IPR013656">
    <property type="entry name" value="PAS_4"/>
</dbReference>
<comment type="caution">
    <text evidence="5">The sequence shown here is derived from an EMBL/GenBank/DDBJ whole genome shotgun (WGS) entry which is preliminary data.</text>
</comment>
<feature type="domain" description="PAS" evidence="1">
    <location>
        <begin position="137"/>
        <end position="207"/>
    </location>
</feature>
<gene>
    <name evidence="5" type="ORF">VW23_009250</name>
</gene>
<dbReference type="InterPro" id="IPR035965">
    <property type="entry name" value="PAS-like_dom_sf"/>
</dbReference>
<evidence type="ECO:0000259" key="3">
    <source>
        <dbReference type="PROSITE" id="PS50883"/>
    </source>
</evidence>
<dbReference type="SMART" id="SM00052">
    <property type="entry name" value="EAL"/>
    <property type="match status" value="1"/>
</dbReference>
<feature type="domain" description="GGDEF" evidence="4">
    <location>
        <begin position="426"/>
        <end position="558"/>
    </location>
</feature>
<dbReference type="Pfam" id="PF08448">
    <property type="entry name" value="PAS_4"/>
    <property type="match status" value="1"/>
</dbReference>
<dbReference type="CDD" id="cd01948">
    <property type="entry name" value="EAL"/>
    <property type="match status" value="1"/>
</dbReference>
<dbReference type="FunFam" id="3.30.450.20:FF:000099">
    <property type="entry name" value="Sensory box sensor histidine kinase"/>
    <property type="match status" value="1"/>
</dbReference>
<dbReference type="InterPro" id="IPR013655">
    <property type="entry name" value="PAS_fold_3"/>
</dbReference>
<dbReference type="NCBIfam" id="TIGR00229">
    <property type="entry name" value="sensory_box"/>
    <property type="match status" value="2"/>
</dbReference>
<organism evidence="5 6">
    <name type="scientific">Devosia insulae DS-56</name>
    <dbReference type="NCBI Taxonomy" id="1116389"/>
    <lineage>
        <taxon>Bacteria</taxon>
        <taxon>Pseudomonadati</taxon>
        <taxon>Pseudomonadota</taxon>
        <taxon>Alphaproteobacteria</taxon>
        <taxon>Hyphomicrobiales</taxon>
        <taxon>Devosiaceae</taxon>
        <taxon>Devosia</taxon>
    </lineage>
</organism>
<dbReference type="PANTHER" id="PTHR44757:SF2">
    <property type="entry name" value="BIOFILM ARCHITECTURE MAINTENANCE PROTEIN MBAA"/>
    <property type="match status" value="1"/>
</dbReference>
<dbReference type="NCBIfam" id="TIGR00254">
    <property type="entry name" value="GGDEF"/>
    <property type="match status" value="1"/>
</dbReference>
<dbReference type="InterPro" id="IPR001610">
    <property type="entry name" value="PAC"/>
</dbReference>
<dbReference type="Gene3D" id="3.30.70.270">
    <property type="match status" value="1"/>
</dbReference>
<dbReference type="InterPro" id="IPR052155">
    <property type="entry name" value="Biofilm_reg_signaling"/>
</dbReference>
<dbReference type="InterPro" id="IPR000014">
    <property type="entry name" value="PAS"/>
</dbReference>
<dbReference type="SUPFAM" id="SSF141868">
    <property type="entry name" value="EAL domain-like"/>
    <property type="match status" value="1"/>
</dbReference>
<dbReference type="OrthoDB" id="9814202at2"/>
<accession>A0A1E5XWL3</accession>
<dbReference type="PROSITE" id="PS50887">
    <property type="entry name" value="GGDEF"/>
    <property type="match status" value="1"/>
</dbReference>